<feature type="domain" description="Flagellin C-terminal" evidence="4">
    <location>
        <begin position="285"/>
        <end position="361"/>
    </location>
</feature>
<keyword evidence="5" id="KW-0969">Cilium</keyword>
<dbReference type="EMBL" id="WOSW01000040">
    <property type="protein sequence ID" value="NHO33829.1"/>
    <property type="molecule type" value="Genomic_DNA"/>
</dbReference>
<dbReference type="RefSeq" id="WP_173578295.1">
    <property type="nucleotide sequence ID" value="NZ_WOSW01000040.1"/>
</dbReference>
<dbReference type="Gene3D" id="1.20.1330.10">
    <property type="entry name" value="f41 fragment of flagellin, N-terminal domain"/>
    <property type="match status" value="1"/>
</dbReference>
<comment type="subcellular location">
    <subcellularLocation>
        <location evidence="1">Bacterial flagellum</location>
    </subcellularLocation>
</comment>
<dbReference type="SUPFAM" id="SSF64518">
    <property type="entry name" value="Phase 1 flagellin"/>
    <property type="match status" value="1"/>
</dbReference>
<comment type="caution">
    <text evidence="5">The sequence shown here is derived from an EMBL/GenBank/DDBJ whole genome shotgun (WGS) entry which is preliminary data.</text>
</comment>
<dbReference type="Pfam" id="PF00700">
    <property type="entry name" value="Flagellin_C"/>
    <property type="match status" value="1"/>
</dbReference>
<protein>
    <submittedName>
        <fullName evidence="5">Flagellar biosynthesis protein FlgL</fullName>
    </submittedName>
</protein>
<keyword evidence="5" id="KW-0966">Cell projection</keyword>
<evidence type="ECO:0000256" key="2">
    <source>
        <dbReference type="ARBA" id="ARBA00005709"/>
    </source>
</evidence>
<evidence type="ECO:0000313" key="6">
    <source>
        <dbReference type="Proteomes" id="UP000615326"/>
    </source>
</evidence>
<comment type="similarity">
    <text evidence="2">Belongs to the bacterial flagellin family.</text>
</comment>
<keyword evidence="6" id="KW-1185">Reference proteome</keyword>
<name>A0ABX0KBN4_9PROT</name>
<proteinExistence type="inferred from homology"/>
<keyword evidence="5" id="KW-0282">Flagellum</keyword>
<evidence type="ECO:0000256" key="1">
    <source>
        <dbReference type="ARBA" id="ARBA00004365"/>
    </source>
</evidence>
<dbReference type="PANTHER" id="PTHR42792">
    <property type="entry name" value="FLAGELLIN"/>
    <property type="match status" value="1"/>
</dbReference>
<dbReference type="PANTHER" id="PTHR42792:SF1">
    <property type="entry name" value="FLAGELLAR HOOK-ASSOCIATED PROTEIN 3"/>
    <property type="match status" value="1"/>
</dbReference>
<dbReference type="InterPro" id="IPR046358">
    <property type="entry name" value="Flagellin_C"/>
</dbReference>
<evidence type="ECO:0000259" key="4">
    <source>
        <dbReference type="Pfam" id="PF00700"/>
    </source>
</evidence>
<evidence type="ECO:0000313" key="5">
    <source>
        <dbReference type="EMBL" id="NHO33829.1"/>
    </source>
</evidence>
<dbReference type="Proteomes" id="UP000615326">
    <property type="component" value="Unassembled WGS sequence"/>
</dbReference>
<gene>
    <name evidence="5" type="ORF">GOB84_14970</name>
</gene>
<organism evidence="5 6">
    <name type="scientific">Acetobacter fallax</name>
    <dbReference type="NCBI Taxonomy" id="1737473"/>
    <lineage>
        <taxon>Bacteria</taxon>
        <taxon>Pseudomonadati</taxon>
        <taxon>Pseudomonadota</taxon>
        <taxon>Alphaproteobacteria</taxon>
        <taxon>Acetobacterales</taxon>
        <taxon>Acetobacteraceae</taxon>
        <taxon>Acetobacter</taxon>
    </lineage>
</organism>
<sequence>MSTTVGLYGASGTSYVLQQAVNTLTDEQTDLAAQTSTGVKSQSYAGLGDDRAQALSLQPQITAVSTWQTTVSSAQTNLSVTQTALTQISSIASSLQTSVLSLSGNLGQQELQTIAATAKSDLAQLGTLLNTTSGTGYVFAGTDSTNPPVTDASDLATSTLATETASAVSSLSTDGAAAVFQQATVYASDNSSSTSVFSSALSVSADSVSTSSLESKAVVGPDGATSTTGMVATEGTEASSDTTTGSPIRDLMRNLMIVASLGSADTSSSQFSDLVSTLQSATTSNSSALTAKQGSLGITQNTLTSQASLLTSMSTMLSSQLDDTKSVDYATLSTQTTQIQDQLQASYTLISDMKSMTLASYI</sequence>
<dbReference type="InterPro" id="IPR001492">
    <property type="entry name" value="Flagellin"/>
</dbReference>
<accession>A0ABX0KBN4</accession>
<keyword evidence="3" id="KW-0975">Bacterial flagellum</keyword>
<reference evidence="5 6" key="1">
    <citation type="journal article" date="2020" name="Int. J. Syst. Evol. Microbiol.">
        <title>Novel acetic acid bacteria from cider fermentations: Acetobacter conturbans sp. nov. and Acetobacter fallax sp. nov.</title>
        <authorList>
            <person name="Sombolestani A.S."/>
            <person name="Cleenwerck I."/>
            <person name="Cnockaert M."/>
            <person name="Borremans W."/>
            <person name="Wieme A.D."/>
            <person name="De Vuyst L."/>
            <person name="Vandamme P."/>
        </authorList>
    </citation>
    <scope>NUCLEOTIDE SEQUENCE [LARGE SCALE GENOMIC DNA]</scope>
    <source>
        <strain evidence="5 6">LMG 1637</strain>
    </source>
</reference>
<evidence type="ECO:0000256" key="3">
    <source>
        <dbReference type="ARBA" id="ARBA00023143"/>
    </source>
</evidence>